<dbReference type="Pfam" id="PF20242">
    <property type="entry name" value="Emfourin"/>
    <property type="match status" value="1"/>
</dbReference>
<dbReference type="OrthoDB" id="4947318at2"/>
<sequence length="122" mass="14297">MKVTVTRSGGFAGLARRWQVSVESEPDEESWILLLRKLPWNEIAQEPPQPDRYLYRINYEPRNNATAASPDRNRITEPVIAEPREVVIPEQRLTGPWRELVDRVRERDEQERNLAHPTRNDG</sequence>
<gene>
    <name evidence="1" type="ORF">SAMN05216219_1951</name>
</gene>
<keyword evidence="2" id="KW-1185">Reference proteome</keyword>
<dbReference type="STRING" id="995034.SAMN05216219_1951"/>
<accession>A0A1I5BLP7</accession>
<dbReference type="InterPro" id="IPR049457">
    <property type="entry name" value="Emfourin"/>
</dbReference>
<dbReference type="AlphaFoldDB" id="A0A1I5BLP7"/>
<proteinExistence type="predicted"/>
<dbReference type="Proteomes" id="UP000198867">
    <property type="component" value="Unassembled WGS sequence"/>
</dbReference>
<reference evidence="2" key="1">
    <citation type="submission" date="2016-10" db="EMBL/GenBank/DDBJ databases">
        <authorList>
            <person name="Varghese N."/>
            <person name="Submissions S."/>
        </authorList>
    </citation>
    <scope>NUCLEOTIDE SEQUENCE [LARGE SCALE GENOMIC DNA]</scope>
    <source>
        <strain evidence="2">CGMCC 1.11101</strain>
    </source>
</reference>
<dbReference type="RefSeq" id="WP_090710924.1">
    <property type="nucleotide sequence ID" value="NZ_FOVM01000005.1"/>
</dbReference>
<organism evidence="1 2">
    <name type="scientific">Mycetocola miduiensis</name>
    <dbReference type="NCBI Taxonomy" id="995034"/>
    <lineage>
        <taxon>Bacteria</taxon>
        <taxon>Bacillati</taxon>
        <taxon>Actinomycetota</taxon>
        <taxon>Actinomycetes</taxon>
        <taxon>Micrococcales</taxon>
        <taxon>Microbacteriaceae</taxon>
        <taxon>Mycetocola</taxon>
    </lineage>
</organism>
<protein>
    <submittedName>
        <fullName evidence="1">Uncharacterized protein</fullName>
    </submittedName>
</protein>
<name>A0A1I5BLP7_9MICO</name>
<evidence type="ECO:0000313" key="2">
    <source>
        <dbReference type="Proteomes" id="UP000198867"/>
    </source>
</evidence>
<dbReference type="EMBL" id="FOVM01000005">
    <property type="protein sequence ID" value="SFN75401.1"/>
    <property type="molecule type" value="Genomic_DNA"/>
</dbReference>
<evidence type="ECO:0000313" key="1">
    <source>
        <dbReference type="EMBL" id="SFN75401.1"/>
    </source>
</evidence>